<evidence type="ECO:0000313" key="2">
    <source>
        <dbReference type="Proteomes" id="UP001518680"/>
    </source>
</evidence>
<name>A0ABS1Y3S9_9CORY</name>
<dbReference type="RefSeq" id="WP_183122465.1">
    <property type="nucleotide sequence ID" value="NZ_CP068291.1"/>
</dbReference>
<sequence length="50" mass="5609">MPRTVLIVFCVLLAVLAVAGVLGSRAWLLRRIKEAAANNERPCDHEDTYR</sequence>
<gene>
    <name evidence="1" type="ORF">GWO63_001745</name>
</gene>
<protein>
    <submittedName>
        <fullName evidence="1">Uncharacterized protein</fullName>
    </submittedName>
</protein>
<accession>A0ABS1Y3S9</accession>
<proteinExistence type="predicted"/>
<evidence type="ECO:0000313" key="1">
    <source>
        <dbReference type="EMBL" id="MBM0243042.1"/>
    </source>
</evidence>
<comment type="caution">
    <text evidence="1">The sequence shown here is derived from an EMBL/GenBank/DDBJ whole genome shotgun (WGS) entry which is preliminary data.</text>
</comment>
<organism evidence="1 2">
    <name type="scientific">Corynebacterium macginleyi</name>
    <dbReference type="NCBI Taxonomy" id="38290"/>
    <lineage>
        <taxon>Bacteria</taxon>
        <taxon>Bacillati</taxon>
        <taxon>Actinomycetota</taxon>
        <taxon>Actinomycetes</taxon>
        <taxon>Mycobacteriales</taxon>
        <taxon>Corynebacteriaceae</taxon>
        <taxon>Corynebacterium</taxon>
    </lineage>
</organism>
<reference evidence="1 2" key="1">
    <citation type="submission" date="2021-01" db="EMBL/GenBank/DDBJ databases">
        <title>Complete genome sequences of Corynebacterium macginleyi strains isolated from infectious keratitis.</title>
        <authorList>
            <person name="Sagerfors S."/>
            <person name="Poehlein A."/>
            <person name="Soderquist B."/>
            <person name="Bruggemann H."/>
        </authorList>
    </citation>
    <scope>NUCLEOTIDE SEQUENCE [LARGE SCALE GENOMIC DNA]</scope>
    <source>
        <strain evidence="1 2">12T220</strain>
    </source>
</reference>
<dbReference type="Proteomes" id="UP001518680">
    <property type="component" value="Unassembled WGS sequence"/>
</dbReference>
<dbReference type="EMBL" id="JAACBX020000001">
    <property type="protein sequence ID" value="MBM0243042.1"/>
    <property type="molecule type" value="Genomic_DNA"/>
</dbReference>
<keyword evidence="2" id="KW-1185">Reference proteome</keyword>